<dbReference type="Proteomes" id="UP000677054">
    <property type="component" value="Unassembled WGS sequence"/>
</dbReference>
<evidence type="ECO:0000256" key="2">
    <source>
        <dbReference type="SAM" id="MobiDB-lite"/>
    </source>
</evidence>
<keyword evidence="4" id="KW-1185">Reference proteome</keyword>
<dbReference type="OrthoDB" id="2386367at2759"/>
<dbReference type="SUPFAM" id="SSF52540">
    <property type="entry name" value="P-loop containing nucleoside triphosphate hydrolases"/>
    <property type="match status" value="1"/>
</dbReference>
<organism evidence="3">
    <name type="scientific">Darwinula stevensoni</name>
    <dbReference type="NCBI Taxonomy" id="69355"/>
    <lineage>
        <taxon>Eukaryota</taxon>
        <taxon>Metazoa</taxon>
        <taxon>Ecdysozoa</taxon>
        <taxon>Arthropoda</taxon>
        <taxon>Crustacea</taxon>
        <taxon>Oligostraca</taxon>
        <taxon>Ostracoda</taxon>
        <taxon>Podocopa</taxon>
        <taxon>Podocopida</taxon>
        <taxon>Darwinulocopina</taxon>
        <taxon>Darwinuloidea</taxon>
        <taxon>Darwinulidae</taxon>
        <taxon>Darwinula</taxon>
    </lineage>
</organism>
<evidence type="ECO:0008006" key="5">
    <source>
        <dbReference type="Google" id="ProtNLM"/>
    </source>
</evidence>
<proteinExistence type="predicted"/>
<feature type="region of interest" description="Disordered" evidence="2">
    <location>
        <begin position="532"/>
        <end position="597"/>
    </location>
</feature>
<dbReference type="Gene3D" id="3.40.50.300">
    <property type="entry name" value="P-loop containing nucleotide triphosphate hydrolases"/>
    <property type="match status" value="1"/>
</dbReference>
<dbReference type="InterPro" id="IPR027417">
    <property type="entry name" value="P-loop_NTPase"/>
</dbReference>
<feature type="coiled-coil region" evidence="1">
    <location>
        <begin position="1076"/>
        <end position="1117"/>
    </location>
</feature>
<feature type="compositionally biased region" description="Low complexity" evidence="2">
    <location>
        <begin position="548"/>
        <end position="562"/>
    </location>
</feature>
<gene>
    <name evidence="3" type="ORF">DSTB1V02_LOCUS2270</name>
</gene>
<protein>
    <recommendedName>
        <fullName evidence="5">AIG1-type G domain-containing protein</fullName>
    </recommendedName>
</protein>
<dbReference type="PANTHER" id="PTHR32046">
    <property type="entry name" value="G DOMAIN-CONTAINING PROTEIN"/>
    <property type="match status" value="1"/>
</dbReference>
<feature type="region of interest" description="Disordered" evidence="2">
    <location>
        <begin position="912"/>
        <end position="942"/>
    </location>
</feature>
<feature type="region of interest" description="Disordered" evidence="2">
    <location>
        <begin position="1192"/>
        <end position="1222"/>
    </location>
</feature>
<feature type="compositionally biased region" description="Low complexity" evidence="2">
    <location>
        <begin position="176"/>
        <end position="188"/>
    </location>
</feature>
<feature type="compositionally biased region" description="Polar residues" evidence="2">
    <location>
        <begin position="210"/>
        <end position="221"/>
    </location>
</feature>
<dbReference type="CDD" id="cd00882">
    <property type="entry name" value="Ras_like_GTPase"/>
    <property type="match status" value="1"/>
</dbReference>
<feature type="compositionally biased region" description="Polar residues" evidence="2">
    <location>
        <begin position="572"/>
        <end position="588"/>
    </location>
</feature>
<sequence length="1222" mass="139595">MLDDEWFDALEDINEHKNTISAEENFQQNPCSQPQGQDGSYTENVCSMQSIPGRNIFDMGKQGCPKQISNLEPLPINLPSVSKKDQSHPVMRLNDLPKSTGFLASMQQLSNSDQKQESLAAEITEARPSETIDGLGEAKLPVPYTVLGGMIPRQQVTIAQKRGTKIQGDIVSRFKQQQPELHGQQLQEDSSSYGTNQQRQLRNPQQPLQSPTFQTGNNPQPSIGMFELWENDTMRVHHPETSEEKHIREYSYLHETNVSRRTILENTPGQLQDNNRELRAIRPSIDAKLSQFSGHNMGNARHPPMLQNDATEKSTNAQCHFQALPVMPIMQRFPVRFPVQGTFGNHRQTQGVSGSPECLTPFQNQHRLPPGIGLIEAPAEYPGYTTLGGTSNSDFRQQQIGFIPRPHIQNTQEPWNISGMLPFSSPEYQSHIGQYEQHRMTTQDPNQQEIYQTGQLQQHNASKEFFRAAGQYNPQYVWPHQVQNQEQVYVPKPETLMQQSRVPSAQNLASYERVMRQEQLQQQWQQHMYQQNPHAQMYHDHSPRFTRAPNPYQQAPQPQGQNSTPRGFMSNEVPQNVDHQQSRWQNVPPTGPFTARQEGYNEGQTVQDHNQQNIPHDSELIRNQVQQNAEATYETWAQLANLVLMNAGAPPQDMEQLKQLFQDAMTRKCDDKEDSPDVKPKLTLAKRMKKQCTDDDGFIYKLKRRKLMEDEENRLAKYEIGKRRPDSGEGKVLLLVGATGSGKSTLIDGIVNYAYGVTWEDKFRLKLILEEGEKCQAYSQTKWISAYVLQKQHESALPYTLTVIDTPGFGDTEGIKADENLKNQIRKFFSNGGNIGVDQLDGICFVVQASQARLTPTQKYIFDSILSVFGRDVEDSIYVLTTFSDNNRPPVLETLNKAEIPYKTHFKEYKSSPPLQHVPDEIEPKTETEKEYSRSSPLSRPTSCLRSDLLFSPSRLSYSLGKLERLRQEHAALKMHETELEMNKSFMIKVNVHKLVKKDMDYGEYVTNCLRCSFSCHYPCMIPQDNVKDMCSAMGVDMETGVTTHCLVCPNHCPPDQHVNNTYRFEIYEVEETRTAEDLKEKYEAAAGKMLDAEEIVKELTKEFNRERAKILQLTKQAHACLKKLDEIALKPDPLGVTDYLDLLIETEKKENRPGYLQRIKYLENTRAKAALGEMLKKDFDPFEEYTKEFEEKGIDISMFDPDSGSDDNEDESSPESDEISN</sequence>
<feature type="region of interest" description="Disordered" evidence="2">
    <location>
        <begin position="176"/>
        <end position="221"/>
    </location>
</feature>
<evidence type="ECO:0000256" key="1">
    <source>
        <dbReference type="SAM" id="Coils"/>
    </source>
</evidence>
<name>A0A7R8X232_9CRUS</name>
<evidence type="ECO:0000313" key="4">
    <source>
        <dbReference type="Proteomes" id="UP000677054"/>
    </source>
</evidence>
<reference evidence="3" key="1">
    <citation type="submission" date="2020-11" db="EMBL/GenBank/DDBJ databases">
        <authorList>
            <person name="Tran Van P."/>
        </authorList>
    </citation>
    <scope>NUCLEOTIDE SEQUENCE</scope>
</reference>
<feature type="compositionally biased region" description="Low complexity" evidence="2">
    <location>
        <begin position="196"/>
        <end position="209"/>
    </location>
</feature>
<dbReference type="EMBL" id="CAJPEV010000247">
    <property type="protein sequence ID" value="CAG0882937.1"/>
    <property type="molecule type" value="Genomic_DNA"/>
</dbReference>
<dbReference type="AlphaFoldDB" id="A0A7R8X232"/>
<dbReference type="PANTHER" id="PTHR32046:SF14">
    <property type="match status" value="1"/>
</dbReference>
<feature type="compositionally biased region" description="Basic and acidic residues" evidence="2">
    <location>
        <begin position="918"/>
        <end position="933"/>
    </location>
</feature>
<feature type="compositionally biased region" description="Acidic residues" evidence="2">
    <location>
        <begin position="1204"/>
        <end position="1222"/>
    </location>
</feature>
<keyword evidence="1" id="KW-0175">Coiled coil</keyword>
<accession>A0A7R8X232</accession>
<evidence type="ECO:0000313" key="3">
    <source>
        <dbReference type="EMBL" id="CAD7242301.1"/>
    </source>
</evidence>
<dbReference type="EMBL" id="LR899764">
    <property type="protein sequence ID" value="CAD7242301.1"/>
    <property type="molecule type" value="Genomic_DNA"/>
</dbReference>